<dbReference type="Pfam" id="PF00027">
    <property type="entry name" value="cNMP_binding"/>
    <property type="match status" value="1"/>
</dbReference>
<comment type="caution">
    <text evidence="2">The sequence shown here is derived from an EMBL/GenBank/DDBJ whole genome shotgun (WGS) entry which is preliminary data.</text>
</comment>
<dbReference type="Proteomes" id="UP000004019">
    <property type="component" value="Unassembled WGS sequence"/>
</dbReference>
<evidence type="ECO:0000259" key="1">
    <source>
        <dbReference type="PROSITE" id="PS50042"/>
    </source>
</evidence>
<dbReference type="PATRIC" id="fig|997877.3.peg.3070"/>
<sequence length="186" mass="21596">MLKTNDELLKYVERLYHESPDIDIYLCHYERGEMLCEQAHPVRYIHVVRDGLFKAFHTEENAKEYILLIQGRGQIIGDEEALNGHSNYLNSVISLSDASIYRMSVTHFLKLCDTDIRFCRLMLGEASRRMADAFTRASAQLLYPMKHVLAQLLSEMEWQNLELTKAEIAAYLGVELRTVNRLLKDL</sequence>
<dbReference type="SUPFAM" id="SSF51206">
    <property type="entry name" value="cAMP-binding domain-like"/>
    <property type="match status" value="1"/>
</dbReference>
<dbReference type="Gene3D" id="2.60.120.10">
    <property type="entry name" value="Jelly Rolls"/>
    <property type="match status" value="1"/>
</dbReference>
<dbReference type="InterPro" id="IPR036390">
    <property type="entry name" value="WH_DNA-bd_sf"/>
</dbReference>
<protein>
    <recommendedName>
        <fullName evidence="1">Cyclic nucleotide-binding domain-containing protein</fullName>
    </recommendedName>
</protein>
<dbReference type="InterPro" id="IPR000595">
    <property type="entry name" value="cNMP-bd_dom"/>
</dbReference>
<dbReference type="PROSITE" id="PS50042">
    <property type="entry name" value="CNMP_BINDING_3"/>
    <property type="match status" value="1"/>
</dbReference>
<dbReference type="InterPro" id="IPR014710">
    <property type="entry name" value="RmlC-like_jellyroll"/>
</dbReference>
<name>I9R1D8_9BACT</name>
<proteinExistence type="predicted"/>
<dbReference type="SUPFAM" id="SSF46785">
    <property type="entry name" value="Winged helix' DNA-binding domain"/>
    <property type="match status" value="1"/>
</dbReference>
<accession>I9R1D8</accession>
<organism evidence="2 3">
    <name type="scientific">Phocaeicola dorei CL03T12C01</name>
    <dbReference type="NCBI Taxonomy" id="997877"/>
    <lineage>
        <taxon>Bacteria</taxon>
        <taxon>Pseudomonadati</taxon>
        <taxon>Bacteroidota</taxon>
        <taxon>Bacteroidia</taxon>
        <taxon>Bacteroidales</taxon>
        <taxon>Bacteroidaceae</taxon>
        <taxon>Phocaeicola</taxon>
    </lineage>
</organism>
<evidence type="ECO:0000313" key="2">
    <source>
        <dbReference type="EMBL" id="EIY36091.1"/>
    </source>
</evidence>
<feature type="domain" description="Cyclic nucleotide-binding" evidence="1">
    <location>
        <begin position="28"/>
        <end position="111"/>
    </location>
</feature>
<dbReference type="EMBL" id="AGXI01000019">
    <property type="protein sequence ID" value="EIY36091.1"/>
    <property type="molecule type" value="Genomic_DNA"/>
</dbReference>
<evidence type="ECO:0000313" key="3">
    <source>
        <dbReference type="Proteomes" id="UP000004019"/>
    </source>
</evidence>
<dbReference type="AlphaFoldDB" id="I9R1D8"/>
<gene>
    <name evidence="2" type="ORF">HMPREF1065_02913</name>
</gene>
<dbReference type="InterPro" id="IPR018490">
    <property type="entry name" value="cNMP-bd_dom_sf"/>
</dbReference>
<dbReference type="HOGENOM" id="CLU_075053_14_0_10"/>
<reference evidence="2 3" key="1">
    <citation type="submission" date="2012-02" db="EMBL/GenBank/DDBJ databases">
        <title>The Genome Sequence of Bacteroides dorei CL03T12C01.</title>
        <authorList>
            <consortium name="The Broad Institute Genome Sequencing Platform"/>
            <person name="Earl A."/>
            <person name="Ward D."/>
            <person name="Feldgarden M."/>
            <person name="Gevers D."/>
            <person name="Zitomersky N.L."/>
            <person name="Coyne M.J."/>
            <person name="Comstock L.E."/>
            <person name="Young S.K."/>
            <person name="Zeng Q."/>
            <person name="Gargeya S."/>
            <person name="Fitzgerald M."/>
            <person name="Haas B."/>
            <person name="Abouelleil A."/>
            <person name="Alvarado L."/>
            <person name="Arachchi H.M."/>
            <person name="Berlin A."/>
            <person name="Chapman S.B."/>
            <person name="Gearin G."/>
            <person name="Goldberg J."/>
            <person name="Griggs A."/>
            <person name="Gujja S."/>
            <person name="Hansen M."/>
            <person name="Heiman D."/>
            <person name="Howarth C."/>
            <person name="Larimer J."/>
            <person name="Lui A."/>
            <person name="MacDonald P.J.P."/>
            <person name="McCowen C."/>
            <person name="Montmayeur A."/>
            <person name="Murphy C."/>
            <person name="Neiman D."/>
            <person name="Pearson M."/>
            <person name="Priest M."/>
            <person name="Roberts A."/>
            <person name="Saif S."/>
            <person name="Shea T."/>
            <person name="Sisk P."/>
            <person name="Stolte C."/>
            <person name="Sykes S."/>
            <person name="Wortman J."/>
            <person name="Nusbaum C."/>
            <person name="Birren B."/>
        </authorList>
    </citation>
    <scope>NUCLEOTIDE SEQUENCE [LARGE SCALE GENOMIC DNA]</scope>
    <source>
        <strain evidence="2 3">CL03T12C01</strain>
    </source>
</reference>